<keyword evidence="6" id="KW-1185">Reference proteome</keyword>
<dbReference type="RefSeq" id="WP_089763665.1">
    <property type="nucleotide sequence ID" value="NZ_BKAT01000033.1"/>
</dbReference>
<dbReference type="Proteomes" id="UP000199656">
    <property type="component" value="Unassembled WGS sequence"/>
</dbReference>
<evidence type="ECO:0000256" key="1">
    <source>
        <dbReference type="ARBA" id="ARBA00023015"/>
    </source>
</evidence>
<dbReference type="PROSITE" id="PS51118">
    <property type="entry name" value="HTH_HXLR"/>
    <property type="match status" value="1"/>
</dbReference>
<accession>A0A1H4EUB7</accession>
<proteinExistence type="predicted"/>
<feature type="domain" description="HTH hxlR-type" evidence="4">
    <location>
        <begin position="15"/>
        <end position="113"/>
    </location>
</feature>
<dbReference type="EMBL" id="FNRL01000020">
    <property type="protein sequence ID" value="SEA88579.1"/>
    <property type="molecule type" value="Genomic_DNA"/>
</dbReference>
<evidence type="ECO:0000313" key="6">
    <source>
        <dbReference type="Proteomes" id="UP000199656"/>
    </source>
</evidence>
<evidence type="ECO:0000313" key="5">
    <source>
        <dbReference type="EMBL" id="SEA88579.1"/>
    </source>
</evidence>
<dbReference type="PANTHER" id="PTHR33204">
    <property type="entry name" value="TRANSCRIPTIONAL REGULATOR, MARR FAMILY"/>
    <property type="match status" value="1"/>
</dbReference>
<name>A0A1H4EUB7_9BACT</name>
<reference evidence="6" key="1">
    <citation type="submission" date="2016-10" db="EMBL/GenBank/DDBJ databases">
        <authorList>
            <person name="Varghese N."/>
            <person name="Submissions S."/>
        </authorList>
    </citation>
    <scope>NUCLEOTIDE SEQUENCE [LARGE SCALE GENOMIC DNA]</scope>
    <source>
        <strain evidence="6">DSM 23920</strain>
    </source>
</reference>
<protein>
    <submittedName>
        <fullName evidence="5">Transcriptional regulator, HxlR family</fullName>
    </submittedName>
</protein>
<dbReference type="SUPFAM" id="SSF46785">
    <property type="entry name" value="Winged helix' DNA-binding domain"/>
    <property type="match status" value="1"/>
</dbReference>
<keyword evidence="1" id="KW-0805">Transcription regulation</keyword>
<dbReference type="InterPro" id="IPR036388">
    <property type="entry name" value="WH-like_DNA-bd_sf"/>
</dbReference>
<evidence type="ECO:0000259" key="4">
    <source>
        <dbReference type="PROSITE" id="PS51118"/>
    </source>
</evidence>
<sequence>MDLQQNKKSENTAPCPFREAMDLISGKWTMSIINNLMTGKMRFKELERSVAGINTRMLVKELKELESKQIICREAFATVPPTVEYSLTEKGKALRPVLIEVQKWALNNPLNQDQL</sequence>
<dbReference type="InterPro" id="IPR036390">
    <property type="entry name" value="WH_DNA-bd_sf"/>
</dbReference>
<dbReference type="PANTHER" id="PTHR33204:SF37">
    <property type="entry name" value="HTH-TYPE TRANSCRIPTIONAL REGULATOR YODB"/>
    <property type="match status" value="1"/>
</dbReference>
<dbReference type="GO" id="GO:0003677">
    <property type="term" value="F:DNA binding"/>
    <property type="evidence" value="ECO:0007669"/>
    <property type="project" value="UniProtKB-KW"/>
</dbReference>
<organism evidence="5 6">
    <name type="scientific">Chitinophaga terrae</name>
    <name type="common">ex Kim and Jung 2007</name>
    <dbReference type="NCBI Taxonomy" id="408074"/>
    <lineage>
        <taxon>Bacteria</taxon>
        <taxon>Pseudomonadati</taxon>
        <taxon>Bacteroidota</taxon>
        <taxon>Chitinophagia</taxon>
        <taxon>Chitinophagales</taxon>
        <taxon>Chitinophagaceae</taxon>
        <taxon>Chitinophaga</taxon>
    </lineage>
</organism>
<keyword evidence="3" id="KW-0804">Transcription</keyword>
<dbReference type="Pfam" id="PF01638">
    <property type="entry name" value="HxlR"/>
    <property type="match status" value="1"/>
</dbReference>
<gene>
    <name evidence="5" type="ORF">SAMN05660909_03968</name>
</gene>
<dbReference type="Gene3D" id="1.10.10.10">
    <property type="entry name" value="Winged helix-like DNA-binding domain superfamily/Winged helix DNA-binding domain"/>
    <property type="match status" value="1"/>
</dbReference>
<dbReference type="OrthoDB" id="9797599at2"/>
<dbReference type="InterPro" id="IPR002577">
    <property type="entry name" value="HTH_HxlR"/>
</dbReference>
<evidence type="ECO:0000256" key="2">
    <source>
        <dbReference type="ARBA" id="ARBA00023125"/>
    </source>
</evidence>
<evidence type="ECO:0000256" key="3">
    <source>
        <dbReference type="ARBA" id="ARBA00023163"/>
    </source>
</evidence>
<dbReference type="AlphaFoldDB" id="A0A1H4EUB7"/>
<keyword evidence="2" id="KW-0238">DNA-binding</keyword>
<dbReference type="STRING" id="408074.SAMN05660909_03968"/>